<comment type="function">
    <text evidence="1">Catalyzes the phosphorylation of riboflavin to FMN followed by the adenylation of FMN to FAD.</text>
</comment>
<accession>A0A4U8TRK2</accession>
<comment type="pathway">
    <text evidence="8">Cofactor biosynthesis; FMN biosynthesis; FMN from riboflavin (ATP route): step 1/1.</text>
</comment>
<evidence type="ECO:0000256" key="5">
    <source>
        <dbReference type="ARBA" id="ARBA00022741"/>
    </source>
</evidence>
<keyword evidence="8 10" id="KW-0418">Kinase</keyword>
<evidence type="ECO:0000313" key="10">
    <source>
        <dbReference type="EMBL" id="TLE03217.1"/>
    </source>
</evidence>
<keyword evidence="4 8" id="KW-0808">Transferase</keyword>
<dbReference type="UniPathway" id="UPA00277">
    <property type="reaction ID" value="UER00407"/>
</dbReference>
<dbReference type="OrthoDB" id="9803667at2"/>
<dbReference type="Gene3D" id="2.40.30.30">
    <property type="entry name" value="Riboflavin kinase-like"/>
    <property type="match status" value="1"/>
</dbReference>
<evidence type="ECO:0000256" key="1">
    <source>
        <dbReference type="ARBA" id="ARBA00002121"/>
    </source>
</evidence>
<comment type="catalytic activity">
    <reaction evidence="7 8">
        <text>riboflavin + ATP = FMN + ADP + H(+)</text>
        <dbReference type="Rhea" id="RHEA:14357"/>
        <dbReference type="ChEBI" id="CHEBI:15378"/>
        <dbReference type="ChEBI" id="CHEBI:30616"/>
        <dbReference type="ChEBI" id="CHEBI:57986"/>
        <dbReference type="ChEBI" id="CHEBI:58210"/>
        <dbReference type="ChEBI" id="CHEBI:456216"/>
        <dbReference type="EC" id="2.7.1.26"/>
    </reaction>
</comment>
<evidence type="ECO:0000313" key="11">
    <source>
        <dbReference type="Proteomes" id="UP000029707"/>
    </source>
</evidence>
<keyword evidence="3 8" id="KW-0288">FMN</keyword>
<keyword evidence="8 10" id="KW-0548">Nucleotidyltransferase</keyword>
<dbReference type="SUPFAM" id="SSF82114">
    <property type="entry name" value="Riboflavin kinase-like"/>
    <property type="match status" value="1"/>
</dbReference>
<evidence type="ECO:0000256" key="8">
    <source>
        <dbReference type="PIRNR" id="PIRNR004491"/>
    </source>
</evidence>
<dbReference type="Proteomes" id="UP000029707">
    <property type="component" value="Unassembled WGS sequence"/>
</dbReference>
<dbReference type="STRING" id="425400.LS65_07630"/>
<dbReference type="AlphaFoldDB" id="A0A4U8TRK2"/>
<evidence type="ECO:0000256" key="2">
    <source>
        <dbReference type="ARBA" id="ARBA00022630"/>
    </source>
</evidence>
<keyword evidence="8" id="KW-0274">FAD</keyword>
<dbReference type="RefSeq" id="WP_034362823.1">
    <property type="nucleotide sequence ID" value="NZ_CAJUDB010000004.1"/>
</dbReference>
<dbReference type="InterPro" id="IPR023465">
    <property type="entry name" value="Riboflavin_kinase_dom_sf"/>
</dbReference>
<dbReference type="GO" id="GO:0009398">
    <property type="term" value="P:FMN biosynthetic process"/>
    <property type="evidence" value="ECO:0007669"/>
    <property type="project" value="UniProtKB-UniRule"/>
</dbReference>
<evidence type="ECO:0000256" key="3">
    <source>
        <dbReference type="ARBA" id="ARBA00022643"/>
    </source>
</evidence>
<dbReference type="GO" id="GO:0003919">
    <property type="term" value="F:FMN adenylyltransferase activity"/>
    <property type="evidence" value="ECO:0007669"/>
    <property type="project" value="UniProtKB-UniRule"/>
</dbReference>
<dbReference type="EC" id="2.7.7.2" evidence="8"/>
<evidence type="ECO:0000256" key="7">
    <source>
        <dbReference type="ARBA" id="ARBA00047880"/>
    </source>
</evidence>
<comment type="caution">
    <text evidence="10">The sequence shown here is derived from an EMBL/GenBank/DDBJ whole genome shotgun (WGS) entry which is preliminary data.</text>
</comment>
<evidence type="ECO:0000259" key="9">
    <source>
        <dbReference type="SMART" id="SM00904"/>
    </source>
</evidence>
<dbReference type="PIRSF" id="PIRSF004491">
    <property type="entry name" value="FAD_Synth"/>
    <property type="match status" value="1"/>
</dbReference>
<keyword evidence="2 8" id="KW-0285">Flavoprotein</keyword>
<dbReference type="Pfam" id="PF01687">
    <property type="entry name" value="Flavokinase"/>
    <property type="match status" value="1"/>
</dbReference>
<keyword evidence="11" id="KW-1185">Reference proteome</keyword>
<gene>
    <name evidence="10" type="ORF">LS65_000090</name>
</gene>
<feature type="domain" description="Riboflavin kinase" evidence="9">
    <location>
        <begin position="153"/>
        <end position="276"/>
    </location>
</feature>
<dbReference type="NCBIfam" id="NF004162">
    <property type="entry name" value="PRK05627.1-5"/>
    <property type="match status" value="1"/>
</dbReference>
<sequence length="284" mass="31993">MSSFLSMPQDETLQGLALGKFDGMHLAHKALFAYLPPKSALLCIESKGEALTPYKESYSPYPIISINFEDIMQWNGAYFMEILQSKFPSLQCIVVGYDFAFGKNRAYSANDLTHFFNGKVVVVPQFCINGIGVHSSVIKTSIRNGNMFEAATMLGRYYQVRGSITTGQNLGAKSLYATINIHTQHYILPQNGVYASFTHINGELMPSVNFVGHRLSTDNAFSIETHIIDKELWDITDKEVEIYFVQKIRDNQKFANLEFLKKQITQDIRESKAILAQANIAYLS</sequence>
<dbReference type="GO" id="GO:0008531">
    <property type="term" value="F:riboflavin kinase activity"/>
    <property type="evidence" value="ECO:0007669"/>
    <property type="project" value="UniProtKB-UniRule"/>
</dbReference>
<dbReference type="InterPro" id="IPR002606">
    <property type="entry name" value="Riboflavin_kinase_bac"/>
</dbReference>
<reference evidence="10 11" key="1">
    <citation type="journal article" date="2014" name="Genome Announc.">
        <title>Draft genome sequences of eight enterohepatic helicobacter species isolated from both laboratory and wild rodents.</title>
        <authorList>
            <person name="Sheh A."/>
            <person name="Shen Z."/>
            <person name="Fox J.G."/>
        </authorList>
    </citation>
    <scope>NUCLEOTIDE SEQUENCE [LARGE SCALE GENOMIC DNA]</scope>
    <source>
        <strain evidence="10 11">MIT 01-6451</strain>
    </source>
</reference>
<dbReference type="EMBL" id="JRMQ02000001">
    <property type="protein sequence ID" value="TLE03217.1"/>
    <property type="molecule type" value="Genomic_DNA"/>
</dbReference>
<dbReference type="InterPro" id="IPR023468">
    <property type="entry name" value="Riboflavin_kinase"/>
</dbReference>
<dbReference type="SUPFAM" id="SSF52374">
    <property type="entry name" value="Nucleotidylyl transferase"/>
    <property type="match status" value="1"/>
</dbReference>
<dbReference type="Gene3D" id="3.40.50.620">
    <property type="entry name" value="HUPs"/>
    <property type="match status" value="1"/>
</dbReference>
<name>A0A4U8TRK2_9HELI</name>
<comment type="pathway">
    <text evidence="8">Cofactor biosynthesis; FAD biosynthesis; FAD from FMN: step 1/1.</text>
</comment>
<dbReference type="UniPathway" id="UPA00276">
    <property type="reaction ID" value="UER00406"/>
</dbReference>
<dbReference type="InterPro" id="IPR014729">
    <property type="entry name" value="Rossmann-like_a/b/a_fold"/>
</dbReference>
<dbReference type="GO" id="GO:0005524">
    <property type="term" value="F:ATP binding"/>
    <property type="evidence" value="ECO:0007669"/>
    <property type="project" value="UniProtKB-UniRule"/>
</dbReference>
<comment type="catalytic activity">
    <reaction evidence="8">
        <text>FMN + ATP + H(+) = FAD + diphosphate</text>
        <dbReference type="Rhea" id="RHEA:17237"/>
        <dbReference type="ChEBI" id="CHEBI:15378"/>
        <dbReference type="ChEBI" id="CHEBI:30616"/>
        <dbReference type="ChEBI" id="CHEBI:33019"/>
        <dbReference type="ChEBI" id="CHEBI:57692"/>
        <dbReference type="ChEBI" id="CHEBI:58210"/>
        <dbReference type="EC" id="2.7.7.2"/>
    </reaction>
</comment>
<proteinExistence type="inferred from homology"/>
<dbReference type="EC" id="2.7.1.26" evidence="8"/>
<keyword evidence="5 8" id="KW-0547">Nucleotide-binding</keyword>
<evidence type="ECO:0000256" key="6">
    <source>
        <dbReference type="ARBA" id="ARBA00022840"/>
    </source>
</evidence>
<dbReference type="PANTHER" id="PTHR22749:SF6">
    <property type="entry name" value="RIBOFLAVIN KINASE"/>
    <property type="match status" value="1"/>
</dbReference>
<dbReference type="GO" id="GO:0006747">
    <property type="term" value="P:FAD biosynthetic process"/>
    <property type="evidence" value="ECO:0007669"/>
    <property type="project" value="UniProtKB-UniRule"/>
</dbReference>
<dbReference type="PANTHER" id="PTHR22749">
    <property type="entry name" value="RIBOFLAVIN KINASE/FMN ADENYLYLTRANSFERASE"/>
    <property type="match status" value="1"/>
</dbReference>
<organism evidence="10 11">
    <name type="scientific">Helicobacter japonicus</name>
    <dbReference type="NCBI Taxonomy" id="425400"/>
    <lineage>
        <taxon>Bacteria</taxon>
        <taxon>Pseudomonadati</taxon>
        <taxon>Campylobacterota</taxon>
        <taxon>Epsilonproteobacteria</taxon>
        <taxon>Campylobacterales</taxon>
        <taxon>Helicobacteraceae</taxon>
        <taxon>Helicobacter</taxon>
    </lineage>
</organism>
<protein>
    <recommendedName>
        <fullName evidence="8">Riboflavin biosynthesis protein</fullName>
    </recommendedName>
    <domain>
        <recommendedName>
            <fullName evidence="8">Riboflavin kinase</fullName>
            <ecNumber evidence="8">2.7.1.26</ecNumber>
        </recommendedName>
        <alternativeName>
            <fullName evidence="8">Flavokinase</fullName>
        </alternativeName>
    </domain>
    <domain>
        <recommendedName>
            <fullName evidence="8">FMN adenylyltransferase</fullName>
            <ecNumber evidence="8">2.7.7.2</ecNumber>
        </recommendedName>
        <alternativeName>
            <fullName evidence="8">FAD pyrophosphorylase</fullName>
        </alternativeName>
        <alternativeName>
            <fullName evidence="8">FAD synthase</fullName>
        </alternativeName>
    </domain>
</protein>
<comment type="similarity">
    <text evidence="8">Belongs to the ribF family.</text>
</comment>
<evidence type="ECO:0000256" key="4">
    <source>
        <dbReference type="ARBA" id="ARBA00022679"/>
    </source>
</evidence>
<dbReference type="GO" id="GO:0009231">
    <property type="term" value="P:riboflavin biosynthetic process"/>
    <property type="evidence" value="ECO:0007669"/>
    <property type="project" value="InterPro"/>
</dbReference>
<keyword evidence="6 8" id="KW-0067">ATP-binding</keyword>
<dbReference type="InterPro" id="IPR015865">
    <property type="entry name" value="Riboflavin_kinase_bac/euk"/>
</dbReference>
<dbReference type="SMART" id="SM00904">
    <property type="entry name" value="Flavokinase"/>
    <property type="match status" value="1"/>
</dbReference>